<dbReference type="AlphaFoldDB" id="A0AAW5QYX9"/>
<keyword evidence="2" id="KW-1185">Reference proteome</keyword>
<evidence type="ECO:0000313" key="1">
    <source>
        <dbReference type="EMBL" id="MCT8971480.1"/>
    </source>
</evidence>
<name>A0AAW5QYX9_9HYPH</name>
<dbReference type="PIRSF" id="PIRSF032131">
    <property type="entry name" value="UCP032131"/>
    <property type="match status" value="1"/>
</dbReference>
<accession>A0AAW5QYX9</accession>
<protein>
    <submittedName>
        <fullName evidence="1">DUF1178 family protein</fullName>
    </submittedName>
</protein>
<reference evidence="1 2" key="1">
    <citation type="submission" date="2022-04" db="EMBL/GenBank/DDBJ databases">
        <authorList>
            <person name="Ye Y.-Q."/>
            <person name="Du Z.-J."/>
        </authorList>
    </citation>
    <scope>NUCLEOTIDE SEQUENCE [LARGE SCALE GENOMIC DNA]</scope>
    <source>
        <strain evidence="1 2">A6E488</strain>
    </source>
</reference>
<dbReference type="Proteomes" id="UP001320898">
    <property type="component" value="Unassembled WGS sequence"/>
</dbReference>
<sequence>MIRYSLTCEQDHAFEGWFKDSASFDKQVKAKAVACPACGSTTVSKALMAPAVTGTKKKGAQAPAEAVPVATPDPRHAELIDTLRQLKKHVVENSEYVGERFAEEARKIHYEEADKRSIYGEASLEDAKSLIDEGVELHPLPILPEDKN</sequence>
<organism evidence="1 2">
    <name type="scientific">Microbaculum marinisediminis</name>
    <dbReference type="NCBI Taxonomy" id="2931392"/>
    <lineage>
        <taxon>Bacteria</taxon>
        <taxon>Pseudomonadati</taxon>
        <taxon>Pseudomonadota</taxon>
        <taxon>Alphaproteobacteria</taxon>
        <taxon>Hyphomicrobiales</taxon>
        <taxon>Tepidamorphaceae</taxon>
        <taxon>Microbaculum</taxon>
    </lineage>
</organism>
<dbReference type="Pfam" id="PF06676">
    <property type="entry name" value="DUF1178"/>
    <property type="match status" value="1"/>
</dbReference>
<evidence type="ECO:0000313" key="2">
    <source>
        <dbReference type="Proteomes" id="UP001320898"/>
    </source>
</evidence>
<dbReference type="InterPro" id="IPR009562">
    <property type="entry name" value="DUF1178"/>
</dbReference>
<dbReference type="RefSeq" id="WP_261615061.1">
    <property type="nucleotide sequence ID" value="NZ_JALIDZ010000003.1"/>
</dbReference>
<comment type="caution">
    <text evidence="1">The sequence shown here is derived from an EMBL/GenBank/DDBJ whole genome shotgun (WGS) entry which is preliminary data.</text>
</comment>
<proteinExistence type="predicted"/>
<gene>
    <name evidence="1" type="ORF">MUB46_06390</name>
</gene>
<dbReference type="EMBL" id="JALIDZ010000003">
    <property type="protein sequence ID" value="MCT8971480.1"/>
    <property type="molecule type" value="Genomic_DNA"/>
</dbReference>